<dbReference type="InterPro" id="IPR043502">
    <property type="entry name" value="DNA/RNA_pol_sf"/>
</dbReference>
<evidence type="ECO:0000259" key="1">
    <source>
        <dbReference type="Pfam" id="PF13966"/>
    </source>
</evidence>
<reference evidence="2 3" key="1">
    <citation type="journal article" date="2018" name="PLoS Genet.">
        <title>Population sequencing reveals clonal diversity and ancestral inbreeding in the grapevine cultivar Chardonnay.</title>
        <authorList>
            <person name="Roach M.J."/>
            <person name="Johnson D.L."/>
            <person name="Bohlmann J."/>
            <person name="van Vuuren H.J."/>
            <person name="Jones S.J."/>
            <person name="Pretorius I.S."/>
            <person name="Schmidt S.A."/>
            <person name="Borneman A.R."/>
        </authorList>
    </citation>
    <scope>NUCLEOTIDE SEQUENCE [LARGE SCALE GENOMIC DNA]</scope>
    <source>
        <strain evidence="3">cv. Chardonnay</strain>
        <tissue evidence="2">Leaf</tissue>
    </source>
</reference>
<dbReference type="Proteomes" id="UP000288805">
    <property type="component" value="Unassembled WGS sequence"/>
</dbReference>
<proteinExistence type="predicted"/>
<feature type="domain" description="Reverse transcriptase zinc-binding" evidence="1">
    <location>
        <begin position="57"/>
        <end position="127"/>
    </location>
</feature>
<sequence length="290" mass="33093">MAVQRSSTIEEMWDQNSGQGGWNLNFLRDFNDWELDTVGDLLHMLRGHRPSLEEDSSLETRKKCIWVARVPTKVAFFAWEAMWGNVLTLERLQRRGVQLPNCCFLCGCEEENVNHILIHCTVVKTLWDIVLGLVDVKWVFPETVNEKKFVLKPIRDQVAAKKEDKCSTSFLNLSDFVEESKEAGINYALVGKEDIKPQMVPKIVQGSLDQFINVMPTELPDGLPPLRKMQHHIDFVPRATLPNPPHYRMSLKGHWELHRQVAELLKKGFIQGSLSPCAVPALLTPKKDGT</sequence>
<dbReference type="PANTHER" id="PTHR35046">
    <property type="entry name" value="ZINC KNUCKLE (CCHC-TYPE) FAMILY PROTEIN"/>
    <property type="match status" value="1"/>
</dbReference>
<dbReference type="InterPro" id="IPR026960">
    <property type="entry name" value="RVT-Znf"/>
</dbReference>
<protein>
    <recommendedName>
        <fullName evidence="1">Reverse transcriptase zinc-binding domain-containing protein</fullName>
    </recommendedName>
</protein>
<dbReference type="PANTHER" id="PTHR35046:SF9">
    <property type="entry name" value="RNA-DIRECTED DNA POLYMERASE"/>
    <property type="match status" value="1"/>
</dbReference>
<evidence type="ECO:0000313" key="3">
    <source>
        <dbReference type="Proteomes" id="UP000288805"/>
    </source>
</evidence>
<organism evidence="2 3">
    <name type="scientific">Vitis vinifera</name>
    <name type="common">Grape</name>
    <dbReference type="NCBI Taxonomy" id="29760"/>
    <lineage>
        <taxon>Eukaryota</taxon>
        <taxon>Viridiplantae</taxon>
        <taxon>Streptophyta</taxon>
        <taxon>Embryophyta</taxon>
        <taxon>Tracheophyta</taxon>
        <taxon>Spermatophyta</taxon>
        <taxon>Magnoliopsida</taxon>
        <taxon>eudicotyledons</taxon>
        <taxon>Gunneridae</taxon>
        <taxon>Pentapetalae</taxon>
        <taxon>rosids</taxon>
        <taxon>Vitales</taxon>
        <taxon>Vitaceae</taxon>
        <taxon>Viteae</taxon>
        <taxon>Vitis</taxon>
    </lineage>
</organism>
<dbReference type="AlphaFoldDB" id="A0A438DKR3"/>
<evidence type="ECO:0000313" key="2">
    <source>
        <dbReference type="EMBL" id="RVW36074.1"/>
    </source>
</evidence>
<name>A0A438DKR3_VITVI</name>
<comment type="caution">
    <text evidence="2">The sequence shown here is derived from an EMBL/GenBank/DDBJ whole genome shotgun (WGS) entry which is preliminary data.</text>
</comment>
<dbReference type="EMBL" id="QGNW01001582">
    <property type="protein sequence ID" value="RVW36074.1"/>
    <property type="molecule type" value="Genomic_DNA"/>
</dbReference>
<dbReference type="SUPFAM" id="SSF56672">
    <property type="entry name" value="DNA/RNA polymerases"/>
    <property type="match status" value="1"/>
</dbReference>
<gene>
    <name evidence="2" type="ORF">CK203_079672</name>
</gene>
<dbReference type="Pfam" id="PF13966">
    <property type="entry name" value="zf-RVT"/>
    <property type="match status" value="1"/>
</dbReference>
<accession>A0A438DKR3</accession>
<dbReference type="Gene3D" id="3.10.10.10">
    <property type="entry name" value="HIV Type 1 Reverse Transcriptase, subunit A, domain 1"/>
    <property type="match status" value="1"/>
</dbReference>